<sequence>MYNYLFHYIVNILYSKGNIR</sequence>
<proteinExistence type="predicted"/>
<evidence type="ECO:0000313" key="1">
    <source>
        <dbReference type="Proteomes" id="UP000095283"/>
    </source>
</evidence>
<dbReference type="AlphaFoldDB" id="A0A1I7WKI5"/>
<dbReference type="Proteomes" id="UP000095283">
    <property type="component" value="Unplaced"/>
</dbReference>
<accession>A0A1I7WKI5</accession>
<evidence type="ECO:0000313" key="2">
    <source>
        <dbReference type="WBParaSite" id="Hba_05554"/>
    </source>
</evidence>
<reference evidence="2" key="1">
    <citation type="submission" date="2016-11" db="UniProtKB">
        <authorList>
            <consortium name="WormBaseParasite"/>
        </authorList>
    </citation>
    <scope>IDENTIFICATION</scope>
</reference>
<protein>
    <submittedName>
        <fullName evidence="2">Uncharacterized protein</fullName>
    </submittedName>
</protein>
<organism evidence="1 2">
    <name type="scientific">Heterorhabditis bacteriophora</name>
    <name type="common">Entomopathogenic nematode worm</name>
    <dbReference type="NCBI Taxonomy" id="37862"/>
    <lineage>
        <taxon>Eukaryota</taxon>
        <taxon>Metazoa</taxon>
        <taxon>Ecdysozoa</taxon>
        <taxon>Nematoda</taxon>
        <taxon>Chromadorea</taxon>
        <taxon>Rhabditida</taxon>
        <taxon>Rhabditina</taxon>
        <taxon>Rhabditomorpha</taxon>
        <taxon>Strongyloidea</taxon>
        <taxon>Heterorhabditidae</taxon>
        <taxon>Heterorhabditis</taxon>
    </lineage>
</organism>
<name>A0A1I7WKI5_HETBA</name>
<dbReference type="WBParaSite" id="Hba_05554">
    <property type="protein sequence ID" value="Hba_05554"/>
    <property type="gene ID" value="Hba_05554"/>
</dbReference>
<keyword evidence="1" id="KW-1185">Reference proteome</keyword>